<evidence type="ECO:0000313" key="2">
    <source>
        <dbReference type="Proteomes" id="UP000646738"/>
    </source>
</evidence>
<protein>
    <recommendedName>
        <fullName evidence="3">Endonuclease/exonuclease/phosphatase family protein</fullName>
    </recommendedName>
</protein>
<gene>
    <name evidence="1" type="ORF">Srubr_37250</name>
</gene>
<evidence type="ECO:0000313" key="1">
    <source>
        <dbReference type="EMBL" id="GHI53879.1"/>
    </source>
</evidence>
<evidence type="ECO:0008006" key="3">
    <source>
        <dbReference type="Google" id="ProtNLM"/>
    </source>
</evidence>
<proteinExistence type="predicted"/>
<dbReference type="RefSeq" id="WP_230426663.1">
    <property type="nucleotide sequence ID" value="NZ_BNEA01000015.1"/>
</dbReference>
<organism evidence="1 2">
    <name type="scientific">Streptomyces rubradiris</name>
    <name type="common">Streptomyces achromogenes subsp. rubradiris</name>
    <dbReference type="NCBI Taxonomy" id="285531"/>
    <lineage>
        <taxon>Bacteria</taxon>
        <taxon>Bacillati</taxon>
        <taxon>Actinomycetota</taxon>
        <taxon>Actinomycetes</taxon>
        <taxon>Kitasatosporales</taxon>
        <taxon>Streptomycetaceae</taxon>
        <taxon>Streptomyces</taxon>
    </lineage>
</organism>
<comment type="caution">
    <text evidence="1">The sequence shown here is derived from an EMBL/GenBank/DDBJ whole genome shotgun (WGS) entry which is preliminary data.</text>
</comment>
<name>A0ABQ3RDE7_STRRR</name>
<keyword evidence="2" id="KW-1185">Reference proteome</keyword>
<dbReference type="EMBL" id="BNEA01000015">
    <property type="protein sequence ID" value="GHI53879.1"/>
    <property type="molecule type" value="Genomic_DNA"/>
</dbReference>
<dbReference type="Proteomes" id="UP000646738">
    <property type="component" value="Unassembled WGS sequence"/>
</dbReference>
<reference evidence="2" key="1">
    <citation type="submission" date="2023-07" db="EMBL/GenBank/DDBJ databases">
        <title>Whole genome shotgun sequence of Streptomyces achromogenes subsp. rubradiris NBRC 14000.</title>
        <authorList>
            <person name="Komaki H."/>
            <person name="Tamura T."/>
        </authorList>
    </citation>
    <scope>NUCLEOTIDE SEQUENCE [LARGE SCALE GENOMIC DNA]</scope>
    <source>
        <strain evidence="2">NBRC 14000</strain>
    </source>
</reference>
<sequence length="327" mass="36586">MASDDDEYGEPVVRLVIYNLKEDGGKDRPGGFFPQDWEEAHQFLAGLKPDVLLRQEATYSHLRENARLKAAGEILGMRGYLARNGAGRHPTALFVRPATFPVSERVDYDARFWRTPPTIVSARFADVPETEVLLMSWHAAYNSPSGRQREADEVTAFVDRMARRGGGFIGGGDCNEYPVPEGEVLVPEGEVQPPVDWSTVTDTRHLHHRTTLAPDGSRVSCTYWDRALETVGLRDAARYAAHELEQTGALAATAGHDRPDQGGPIRIDRPYSDAYLTRAVLRVRTHRTPWSDHDAVETVYSRRLFTQALRREVDPVPSPQWAAFPPS</sequence>
<dbReference type="Gene3D" id="3.60.10.10">
    <property type="entry name" value="Endonuclease/exonuclease/phosphatase"/>
    <property type="match status" value="1"/>
</dbReference>
<accession>A0ABQ3RDE7</accession>
<dbReference type="InterPro" id="IPR036691">
    <property type="entry name" value="Endo/exonu/phosph_ase_sf"/>
</dbReference>
<dbReference type="SUPFAM" id="SSF56219">
    <property type="entry name" value="DNase I-like"/>
    <property type="match status" value="1"/>
</dbReference>